<dbReference type="Proteomes" id="UP000319432">
    <property type="component" value="Chromosome"/>
</dbReference>
<comment type="similarity">
    <text evidence="1">Belongs to the LytR/CpsA/Psr (LCP) family.</text>
</comment>
<dbReference type="Gene3D" id="3.40.630.190">
    <property type="entry name" value="LCP protein"/>
    <property type="match status" value="1"/>
</dbReference>
<reference evidence="3 4" key="1">
    <citation type="submission" date="2018-11" db="EMBL/GenBank/DDBJ databases">
        <title>Phylogenetic determinants of toxin gene distribution in genomes of Brevibacillus laterosporus.</title>
        <authorList>
            <person name="Glare T.R."/>
            <person name="Durrant A."/>
            <person name="Berry C."/>
            <person name="Palma L."/>
            <person name="Ormskirk M."/>
            <person name="Cox M.O."/>
        </authorList>
    </citation>
    <scope>NUCLEOTIDE SEQUENCE [LARGE SCALE GENOMIC DNA]</scope>
    <source>
        <strain evidence="3 4">1821L</strain>
    </source>
</reference>
<evidence type="ECO:0000259" key="2">
    <source>
        <dbReference type="Pfam" id="PF03816"/>
    </source>
</evidence>
<dbReference type="PANTHER" id="PTHR33392">
    <property type="entry name" value="POLYISOPRENYL-TEICHOIC ACID--PEPTIDOGLYCAN TEICHOIC ACID TRANSFERASE TAGU"/>
    <property type="match status" value="1"/>
</dbReference>
<dbReference type="InterPro" id="IPR004474">
    <property type="entry name" value="LytR_CpsA_psr"/>
</dbReference>
<evidence type="ECO:0000313" key="4">
    <source>
        <dbReference type="Proteomes" id="UP000319432"/>
    </source>
</evidence>
<dbReference type="OrthoDB" id="27330at2"/>
<gene>
    <name evidence="3" type="ORF">EEL30_13085</name>
</gene>
<dbReference type="EMBL" id="CP033464">
    <property type="protein sequence ID" value="QDX93158.1"/>
    <property type="molecule type" value="Genomic_DNA"/>
</dbReference>
<protein>
    <submittedName>
        <fullName evidence="3">LytR family transcriptional regulator</fullName>
    </submittedName>
</protein>
<organism evidence="3 4">
    <name type="scientific">Brevibacillus laterosporus</name>
    <name type="common">Bacillus laterosporus</name>
    <dbReference type="NCBI Taxonomy" id="1465"/>
    <lineage>
        <taxon>Bacteria</taxon>
        <taxon>Bacillati</taxon>
        <taxon>Bacillota</taxon>
        <taxon>Bacilli</taxon>
        <taxon>Bacillales</taxon>
        <taxon>Paenibacillaceae</taxon>
        <taxon>Brevibacillus</taxon>
    </lineage>
</organism>
<dbReference type="InterPro" id="IPR050922">
    <property type="entry name" value="LytR/CpsA/Psr_CW_biosynth"/>
</dbReference>
<dbReference type="Pfam" id="PF03816">
    <property type="entry name" value="LytR_cpsA_psr"/>
    <property type="match status" value="1"/>
</dbReference>
<dbReference type="NCBIfam" id="TIGR00350">
    <property type="entry name" value="lytR_cpsA_psr"/>
    <property type="match status" value="1"/>
</dbReference>
<dbReference type="AlphaFoldDB" id="A0A502J1B7"/>
<name>A0A502J1B7_BRELA</name>
<evidence type="ECO:0000313" key="3">
    <source>
        <dbReference type="EMBL" id="QDX93158.1"/>
    </source>
</evidence>
<evidence type="ECO:0000256" key="1">
    <source>
        <dbReference type="ARBA" id="ARBA00006068"/>
    </source>
</evidence>
<dbReference type="PANTHER" id="PTHR33392:SF6">
    <property type="entry name" value="POLYISOPRENYL-TEICHOIC ACID--PEPTIDOGLYCAN TEICHOIC ACID TRANSFERASE TAGU"/>
    <property type="match status" value="1"/>
</dbReference>
<keyword evidence="4" id="KW-1185">Reference proteome</keyword>
<proteinExistence type="inferred from homology"/>
<accession>A0A502J1B7</accession>
<feature type="domain" description="Cell envelope-related transcriptional attenuator" evidence="2">
    <location>
        <begin position="102"/>
        <end position="261"/>
    </location>
</feature>
<sequence length="356" mass="39871">MNNKSNKYNKNSKFFKILSITMIVFTVLFAGTFLFKSLIKPPSIPQDNVNLNLDELAFLPPDGNSDDKFIGNGLQAPEGFTTEDRKEQFYTFLLVGLDEGINTDTIMVASYDGINKESNIISIPRDSKVNVKRNVKKINAAYPAGTLYGGGKEGGIEQLKREVKTIIGFIPDFYVSVDLDAFIKIVDAVGGVEVDVPLDMKYDDPTQDLHINLKQGKQHLDGESALLFARYRKGNNGHNIISDYQRIENQQVVIKAILDKLIKPENIVKIPKFIEIFTNSVDSDIKPENMLWFASQLNKIKGTEALSTYTLPTTGTSGLPMYYEYLDKDAIVELVKKTINPYKKDIEAHDLDIAGN</sequence>